<evidence type="ECO:0000256" key="1">
    <source>
        <dbReference type="SAM" id="Phobius"/>
    </source>
</evidence>
<gene>
    <name evidence="3" type="ORF">ACFS5M_06655</name>
</gene>
<organism evidence="3 4">
    <name type="scientific">Lacinutrix iliipiscaria</name>
    <dbReference type="NCBI Taxonomy" id="1230532"/>
    <lineage>
        <taxon>Bacteria</taxon>
        <taxon>Pseudomonadati</taxon>
        <taxon>Bacteroidota</taxon>
        <taxon>Flavobacteriia</taxon>
        <taxon>Flavobacteriales</taxon>
        <taxon>Flavobacteriaceae</taxon>
        <taxon>Lacinutrix</taxon>
    </lineage>
</organism>
<reference evidence="4" key="1">
    <citation type="journal article" date="2019" name="Int. J. Syst. Evol. Microbiol.">
        <title>The Global Catalogue of Microorganisms (GCM) 10K type strain sequencing project: providing services to taxonomists for standard genome sequencing and annotation.</title>
        <authorList>
            <consortium name="The Broad Institute Genomics Platform"/>
            <consortium name="The Broad Institute Genome Sequencing Center for Infectious Disease"/>
            <person name="Wu L."/>
            <person name="Ma J."/>
        </authorList>
    </citation>
    <scope>NUCLEOTIDE SEQUENCE [LARGE SCALE GENOMIC DNA]</scope>
    <source>
        <strain evidence="4">KCTC 32141</strain>
    </source>
</reference>
<proteinExistence type="predicted"/>
<sequence length="268" mass="31636">MILKKIIWVFKRHPFLYIARFKLLSKNSNIEDINGYTYNYINDKKDIPDYFKEVNERILKDYKPTNDFNLIKHLSAWLHNEIKGGPGLSEPSDTALQIMLSGKGGVCSDMAQVFNNFCVINDIPVREWGTTRAPFNVEYGGHSFNEVYSSELKKWILVDVSNSILFYSNTSTPLSVIELYQLFRKNEPIQFKSFNELKTIEDSSIKRNYLDPDTVPFLICNYSNKTYDAFLRFSRPFIPVFIIHFVLFVFRKSYHYRFPLDDYRKIFN</sequence>
<dbReference type="EMBL" id="JBHUOV010000001">
    <property type="protein sequence ID" value="MFD2823343.1"/>
    <property type="molecule type" value="Genomic_DNA"/>
</dbReference>
<feature type="domain" description="Transglutaminase-like" evidence="2">
    <location>
        <begin position="63"/>
        <end position="159"/>
    </location>
</feature>
<name>A0ABW5WPX0_9FLAO</name>
<dbReference type="Proteomes" id="UP001597533">
    <property type="component" value="Unassembled WGS sequence"/>
</dbReference>
<keyword evidence="1" id="KW-0472">Membrane</keyword>
<dbReference type="Gene3D" id="3.10.620.30">
    <property type="match status" value="1"/>
</dbReference>
<protein>
    <submittedName>
        <fullName evidence="3">Transglutaminase-like domain-containing protein</fullName>
    </submittedName>
</protein>
<dbReference type="SUPFAM" id="SSF54001">
    <property type="entry name" value="Cysteine proteinases"/>
    <property type="match status" value="1"/>
</dbReference>
<evidence type="ECO:0000259" key="2">
    <source>
        <dbReference type="Pfam" id="PF01841"/>
    </source>
</evidence>
<dbReference type="InterPro" id="IPR038765">
    <property type="entry name" value="Papain-like_cys_pep_sf"/>
</dbReference>
<keyword evidence="1" id="KW-0812">Transmembrane</keyword>
<evidence type="ECO:0000313" key="4">
    <source>
        <dbReference type="Proteomes" id="UP001597533"/>
    </source>
</evidence>
<evidence type="ECO:0000313" key="3">
    <source>
        <dbReference type="EMBL" id="MFD2823343.1"/>
    </source>
</evidence>
<dbReference type="RefSeq" id="WP_183487040.1">
    <property type="nucleotide sequence ID" value="NZ_JBHUOV010000001.1"/>
</dbReference>
<dbReference type="InterPro" id="IPR002931">
    <property type="entry name" value="Transglutaminase-like"/>
</dbReference>
<keyword evidence="4" id="KW-1185">Reference proteome</keyword>
<keyword evidence="1" id="KW-1133">Transmembrane helix</keyword>
<feature type="transmembrane region" description="Helical" evidence="1">
    <location>
        <begin position="229"/>
        <end position="250"/>
    </location>
</feature>
<dbReference type="Pfam" id="PF01841">
    <property type="entry name" value="Transglut_core"/>
    <property type="match status" value="1"/>
</dbReference>
<comment type="caution">
    <text evidence="3">The sequence shown here is derived from an EMBL/GenBank/DDBJ whole genome shotgun (WGS) entry which is preliminary data.</text>
</comment>
<accession>A0ABW5WPX0</accession>